<sequence length="116" mass="12628">MTLGPDTESYVLDSARDAQRVLAGMDGDGAYAVETLIGEYLELRDRVQQLKDGLPRYHTDPELCPACEALEQLCPYHSGRAEGWIELAKAVRLVAGDDSTYATLVMEHADAAGDDV</sequence>
<proteinExistence type="predicted"/>
<reference evidence="1" key="1">
    <citation type="journal article" date="2014" name="Int. J. Syst. Evol. Microbiol.">
        <title>Complete genome sequence of Corynebacterium casei LMG S-19264T (=DSM 44701T), isolated from a smear-ripened cheese.</title>
        <authorList>
            <consortium name="US DOE Joint Genome Institute (JGI-PGF)"/>
            <person name="Walter F."/>
            <person name="Albersmeier A."/>
            <person name="Kalinowski J."/>
            <person name="Ruckert C."/>
        </authorList>
    </citation>
    <scope>NUCLEOTIDE SEQUENCE</scope>
    <source>
        <strain evidence="1">CGMCC 4.7403</strain>
    </source>
</reference>
<reference evidence="1" key="2">
    <citation type="submission" date="2020-09" db="EMBL/GenBank/DDBJ databases">
        <authorList>
            <person name="Sun Q."/>
            <person name="Zhou Y."/>
        </authorList>
    </citation>
    <scope>NUCLEOTIDE SEQUENCE</scope>
    <source>
        <strain evidence="1">CGMCC 4.7403</strain>
    </source>
</reference>
<evidence type="ECO:0000313" key="2">
    <source>
        <dbReference type="Proteomes" id="UP000603227"/>
    </source>
</evidence>
<evidence type="ECO:0000313" key="1">
    <source>
        <dbReference type="EMBL" id="GHE34095.1"/>
    </source>
</evidence>
<name>A0A919DCA9_9ACTN</name>
<accession>A0A919DCA9</accession>
<dbReference type="EMBL" id="BNAT01000019">
    <property type="protein sequence ID" value="GHE34095.1"/>
    <property type="molecule type" value="Genomic_DNA"/>
</dbReference>
<dbReference type="Proteomes" id="UP000603227">
    <property type="component" value="Unassembled WGS sequence"/>
</dbReference>
<gene>
    <name evidence="1" type="ORF">GCM10017771_51490</name>
</gene>
<dbReference type="RefSeq" id="WP_189784822.1">
    <property type="nucleotide sequence ID" value="NZ_BNAT01000019.1"/>
</dbReference>
<organism evidence="1 2">
    <name type="scientific">Streptomyces capitiformicae</name>
    <dbReference type="NCBI Taxonomy" id="2014920"/>
    <lineage>
        <taxon>Bacteria</taxon>
        <taxon>Bacillati</taxon>
        <taxon>Actinomycetota</taxon>
        <taxon>Actinomycetes</taxon>
        <taxon>Kitasatosporales</taxon>
        <taxon>Streptomycetaceae</taxon>
        <taxon>Streptomyces</taxon>
    </lineage>
</organism>
<comment type="caution">
    <text evidence="1">The sequence shown here is derived from an EMBL/GenBank/DDBJ whole genome shotgun (WGS) entry which is preliminary data.</text>
</comment>
<dbReference type="AlphaFoldDB" id="A0A919DCA9"/>
<protein>
    <submittedName>
        <fullName evidence="1">Uncharacterized protein</fullName>
    </submittedName>
</protein>
<keyword evidence="2" id="KW-1185">Reference proteome</keyword>